<gene>
    <name evidence="1" type="ordered locus">Ctha_1569</name>
</gene>
<dbReference type="InterPro" id="IPR016541">
    <property type="entry name" value="UCP008505"/>
</dbReference>
<dbReference type="Proteomes" id="UP000001208">
    <property type="component" value="Chromosome"/>
</dbReference>
<dbReference type="RefSeq" id="WP_012500112.1">
    <property type="nucleotide sequence ID" value="NC_011026.1"/>
</dbReference>
<dbReference type="HOGENOM" id="CLU_116293_1_0_10"/>
<sequence length="165" mass="19153">MALFILDSNVFIQAWRLTYPIDVVPNFWKKLRALAQSGHIISIDKVKDELYKNSDGLKTWCMENLPPEFFKDTTEVIEAYIKVSGWISEKQNHYKQAAIDEFLRHDEADAFLVAYTLADRENRKIVTYEVSSQGRKKVKISDCAGDLGVDYMNTIEMFRALKETF</sequence>
<dbReference type="eggNOG" id="COG1487">
    <property type="taxonomic scope" value="Bacteria"/>
</dbReference>
<name>B3QS83_CHLT3</name>
<reference evidence="1 2" key="1">
    <citation type="submission" date="2008-06" db="EMBL/GenBank/DDBJ databases">
        <title>Complete sequence of Chloroherpeton thalassium ATCC 35110.</title>
        <authorList>
            <consortium name="US DOE Joint Genome Institute"/>
            <person name="Lucas S."/>
            <person name="Copeland A."/>
            <person name="Lapidus A."/>
            <person name="Glavina del Rio T."/>
            <person name="Dalin E."/>
            <person name="Tice H."/>
            <person name="Bruce D."/>
            <person name="Goodwin L."/>
            <person name="Pitluck S."/>
            <person name="Schmutz J."/>
            <person name="Larimer F."/>
            <person name="Land M."/>
            <person name="Hauser L."/>
            <person name="Kyrpides N."/>
            <person name="Mikhailova N."/>
            <person name="Liu Z."/>
            <person name="Li T."/>
            <person name="Zhao F."/>
            <person name="Overmann J."/>
            <person name="Bryant D.A."/>
            <person name="Richardson P."/>
        </authorList>
    </citation>
    <scope>NUCLEOTIDE SEQUENCE [LARGE SCALE GENOMIC DNA]</scope>
    <source>
        <strain evidence="2">ATCC 35110 / GB-78</strain>
    </source>
</reference>
<keyword evidence="2" id="KW-1185">Reference proteome</keyword>
<accession>B3QS83</accession>
<proteinExistence type="predicted"/>
<organism evidence="1 2">
    <name type="scientific">Chloroherpeton thalassium (strain ATCC 35110 / GB-78)</name>
    <dbReference type="NCBI Taxonomy" id="517418"/>
    <lineage>
        <taxon>Bacteria</taxon>
        <taxon>Pseudomonadati</taxon>
        <taxon>Chlorobiota</taxon>
        <taxon>Chlorobiia</taxon>
        <taxon>Chlorobiales</taxon>
        <taxon>Chloroherpetonaceae</taxon>
        <taxon>Chloroherpeton</taxon>
    </lineage>
</organism>
<evidence type="ECO:0000313" key="2">
    <source>
        <dbReference type="Proteomes" id="UP000001208"/>
    </source>
</evidence>
<evidence type="ECO:0000313" key="1">
    <source>
        <dbReference type="EMBL" id="ACF14028.1"/>
    </source>
</evidence>
<protein>
    <submittedName>
        <fullName evidence="1">PIN domain protein</fullName>
    </submittedName>
</protein>
<dbReference type="Pfam" id="PF14367">
    <property type="entry name" value="DUF4411"/>
    <property type="match status" value="1"/>
</dbReference>
<dbReference type="KEGG" id="cts:Ctha_1569"/>
<dbReference type="OrthoDB" id="3231195at2"/>
<dbReference type="EMBL" id="CP001100">
    <property type="protein sequence ID" value="ACF14028.1"/>
    <property type="molecule type" value="Genomic_DNA"/>
</dbReference>
<dbReference type="STRING" id="517418.Ctha_1569"/>
<dbReference type="AlphaFoldDB" id="B3QS83"/>